<dbReference type="PROSITE" id="PS51257">
    <property type="entry name" value="PROKAR_LIPOPROTEIN"/>
    <property type="match status" value="1"/>
</dbReference>
<dbReference type="RefSeq" id="WP_270029457.1">
    <property type="nucleotide sequence ID" value="NZ_JAPDDP010000093.1"/>
</dbReference>
<keyword evidence="1" id="KW-0732">Signal</keyword>
<dbReference type="SUPFAM" id="SSF50969">
    <property type="entry name" value="YVTN repeat-like/Quinoprotein amine dehydrogenase"/>
    <property type="match status" value="1"/>
</dbReference>
<dbReference type="AlphaFoldDB" id="A0A9X3NED2"/>
<evidence type="ECO:0000313" key="2">
    <source>
        <dbReference type="EMBL" id="MDA0184988.1"/>
    </source>
</evidence>
<proteinExistence type="predicted"/>
<feature type="chain" id="PRO_5040910825" evidence="1">
    <location>
        <begin position="25"/>
        <end position="292"/>
    </location>
</feature>
<sequence>MKWILPLGLAVLVAGCGGSSSGPAASTTPAATAARTPAPPALCDGELPVRKLGRAQNPAVTELSGLARTRQGTFWTHNDSGDSARVFELGKTGALVREVQVTGAEAVDWEDIAIRGRTLYAGDIGDNLGQRKEIVVYEFAIPEGGTAVATRIALTYPDRPHDAEALLVDPRTGQLAIVTKNLGGVADVYTATKSGPLKKAATVELGIGQAITSGDVSADGRTVVLRSYDSAFVWRKTRKESLATAFKRDRECTVGADLLDEGQGESIALSRNGRAFYTLPEGANPTLRRYGG</sequence>
<comment type="caution">
    <text evidence="2">The sequence shown here is derived from an EMBL/GenBank/DDBJ whole genome shotgun (WGS) entry which is preliminary data.</text>
</comment>
<reference evidence="2" key="1">
    <citation type="submission" date="2022-10" db="EMBL/GenBank/DDBJ databases">
        <title>The WGS of Solirubrobacter phytolaccae KCTC 29190.</title>
        <authorList>
            <person name="Jiang Z."/>
        </authorList>
    </citation>
    <scope>NUCLEOTIDE SEQUENCE</scope>
    <source>
        <strain evidence="2">KCTC 29190</strain>
    </source>
</reference>
<evidence type="ECO:0000256" key="1">
    <source>
        <dbReference type="SAM" id="SignalP"/>
    </source>
</evidence>
<organism evidence="2 3">
    <name type="scientific">Solirubrobacter phytolaccae</name>
    <dbReference type="NCBI Taxonomy" id="1404360"/>
    <lineage>
        <taxon>Bacteria</taxon>
        <taxon>Bacillati</taxon>
        <taxon>Actinomycetota</taxon>
        <taxon>Thermoleophilia</taxon>
        <taxon>Solirubrobacterales</taxon>
        <taxon>Solirubrobacteraceae</taxon>
        <taxon>Solirubrobacter</taxon>
    </lineage>
</organism>
<dbReference type="EMBL" id="JAPDDP010000093">
    <property type="protein sequence ID" value="MDA0184988.1"/>
    <property type="molecule type" value="Genomic_DNA"/>
</dbReference>
<dbReference type="Proteomes" id="UP001147653">
    <property type="component" value="Unassembled WGS sequence"/>
</dbReference>
<feature type="signal peptide" evidence="1">
    <location>
        <begin position="1"/>
        <end position="24"/>
    </location>
</feature>
<evidence type="ECO:0000313" key="3">
    <source>
        <dbReference type="Proteomes" id="UP001147653"/>
    </source>
</evidence>
<keyword evidence="3" id="KW-1185">Reference proteome</keyword>
<protein>
    <submittedName>
        <fullName evidence="2">Uncharacterized protein</fullName>
    </submittedName>
</protein>
<name>A0A9X3NED2_9ACTN</name>
<accession>A0A9X3NED2</accession>
<gene>
    <name evidence="2" type="ORF">OJ997_32085</name>
</gene>
<dbReference type="InterPro" id="IPR011044">
    <property type="entry name" value="Quino_amine_DH_bsu"/>
</dbReference>